<evidence type="ECO:0000313" key="4">
    <source>
        <dbReference type="Proteomes" id="UP000484547"/>
    </source>
</evidence>
<dbReference type="EMBL" id="WNBW01000004">
    <property type="protein sequence ID" value="MTU04206.1"/>
    <property type="molecule type" value="Genomic_DNA"/>
</dbReference>
<evidence type="ECO:0000313" key="2">
    <source>
        <dbReference type="EMBL" id="MTU04206.1"/>
    </source>
</evidence>
<dbReference type="InterPro" id="IPR007169">
    <property type="entry name" value="RemA-like"/>
</dbReference>
<protein>
    <submittedName>
        <fullName evidence="1">DUF370 domain-containing protein</fullName>
    </submittedName>
</protein>
<sequence length="89" mass="10128">MYLHLGADCMIKNTDIIAIFNIRDQQSEIYDNYISVNKDKYKIIDLSENGECSSCILTTDTLYLSGISALTLKRRAEEDFGSDAIYKSF</sequence>
<dbReference type="OrthoDB" id="9811390at2"/>
<dbReference type="Pfam" id="PF04025">
    <property type="entry name" value="RemA-like"/>
    <property type="match status" value="1"/>
</dbReference>
<keyword evidence="3" id="KW-1185">Reference proteome</keyword>
<accession>A0A3G9GRE3</accession>
<gene>
    <name evidence="1" type="ORF">GMD11_07685</name>
    <name evidence="2" type="ORF">GMD18_07340</name>
</gene>
<reference evidence="3 4" key="1">
    <citation type="journal article" date="2019" name="Nat. Med.">
        <title>A library of human gut bacterial isolates paired with longitudinal multiomics data enables mechanistic microbiome research.</title>
        <authorList>
            <person name="Poyet M."/>
            <person name="Groussin M."/>
            <person name="Gibbons S.M."/>
            <person name="Avila-Pacheco J."/>
            <person name="Jiang X."/>
            <person name="Kearney S.M."/>
            <person name="Perrotta A.R."/>
            <person name="Berdy B."/>
            <person name="Zhao S."/>
            <person name="Lieberman T.D."/>
            <person name="Swanson P.K."/>
            <person name="Smith M."/>
            <person name="Roesemann S."/>
            <person name="Alexander J.E."/>
            <person name="Rich S.A."/>
            <person name="Livny J."/>
            <person name="Vlamakis H."/>
            <person name="Clish C."/>
            <person name="Bullock K."/>
            <person name="Deik A."/>
            <person name="Scott J."/>
            <person name="Pierce K.A."/>
            <person name="Xavier R.J."/>
            <person name="Alm E.J."/>
        </authorList>
    </citation>
    <scope>NUCLEOTIDE SEQUENCE [LARGE SCALE GENOMIC DNA]</scope>
    <source>
        <strain evidence="1 4">BIOML-A13</strain>
        <strain evidence="2 3">BIOML-A3</strain>
    </source>
</reference>
<evidence type="ECO:0000313" key="3">
    <source>
        <dbReference type="Proteomes" id="UP000443070"/>
    </source>
</evidence>
<evidence type="ECO:0000313" key="1">
    <source>
        <dbReference type="EMBL" id="MTT76142.1"/>
    </source>
</evidence>
<dbReference type="Proteomes" id="UP000443070">
    <property type="component" value="Unassembled WGS sequence"/>
</dbReference>
<dbReference type="AlphaFoldDB" id="A0A3G9GRE3"/>
<dbReference type="RefSeq" id="WP_046430430.1">
    <property type="nucleotide sequence ID" value="NZ_AP019004.1"/>
</dbReference>
<organism evidence="1 4">
    <name type="scientific">Phascolarctobacterium faecium</name>
    <dbReference type="NCBI Taxonomy" id="33025"/>
    <lineage>
        <taxon>Bacteria</taxon>
        <taxon>Bacillati</taxon>
        <taxon>Bacillota</taxon>
        <taxon>Negativicutes</taxon>
        <taxon>Acidaminococcales</taxon>
        <taxon>Acidaminococcaceae</taxon>
        <taxon>Phascolarctobacterium</taxon>
    </lineage>
</organism>
<comment type="caution">
    <text evidence="1">The sequence shown here is derived from an EMBL/GenBank/DDBJ whole genome shotgun (WGS) entry which is preliminary data.</text>
</comment>
<dbReference type="GeneID" id="49406119"/>
<proteinExistence type="predicted"/>
<dbReference type="EMBL" id="WNBM01000004">
    <property type="protein sequence ID" value="MTT76142.1"/>
    <property type="molecule type" value="Genomic_DNA"/>
</dbReference>
<dbReference type="NCBIfam" id="NF046065">
    <property type="entry name" value="MtxRegRemB"/>
    <property type="match status" value="1"/>
</dbReference>
<dbReference type="Proteomes" id="UP000484547">
    <property type="component" value="Unassembled WGS sequence"/>
</dbReference>
<name>A0A3G9GRE3_9FIRM</name>